<protein>
    <submittedName>
        <fullName evidence="6">N-succinyl-L</fullName>
        <ecNumber evidence="6">3.5.1.18</ecNumber>
    </submittedName>
</protein>
<evidence type="ECO:0000313" key="7">
    <source>
        <dbReference type="Proteomes" id="UP000680365"/>
    </source>
</evidence>
<keyword evidence="2" id="KW-0479">Metal-binding</keyword>
<dbReference type="PANTHER" id="PTHR43808">
    <property type="entry name" value="ACETYLORNITHINE DEACETYLASE"/>
    <property type="match status" value="1"/>
</dbReference>
<dbReference type="Pfam" id="PF01546">
    <property type="entry name" value="Peptidase_M20"/>
    <property type="match status" value="1"/>
</dbReference>
<evidence type="ECO:0000256" key="4">
    <source>
        <dbReference type="ARBA" id="ARBA00022833"/>
    </source>
</evidence>
<dbReference type="Gene3D" id="3.40.630.10">
    <property type="entry name" value="Zn peptidases"/>
    <property type="match status" value="1"/>
</dbReference>
<keyword evidence="7" id="KW-1185">Reference proteome</keyword>
<reference evidence="6 7" key="1">
    <citation type="journal article" date="2021" name="Nat. Commun.">
        <title>Reductive evolution and unique predatory mode in the CPR bacterium Vampirococcus lugosii.</title>
        <authorList>
            <person name="Moreira D."/>
            <person name="Zivanovic Y."/>
            <person name="Lopez-Archilla A.I."/>
            <person name="Iniesto M."/>
            <person name="Lopez-Garcia P."/>
        </authorList>
    </citation>
    <scope>NUCLEOTIDE SEQUENCE [LARGE SCALE GENOMIC DNA]</scope>
    <source>
        <strain evidence="6">Chiprana</strain>
    </source>
</reference>
<proteinExistence type="predicted"/>
<organism evidence="6 7">
    <name type="scientific">Candidatus Vampirococcus lugosii</name>
    <dbReference type="NCBI Taxonomy" id="2789015"/>
    <lineage>
        <taxon>Bacteria</taxon>
        <taxon>Candidatus Absconditibacteriota</taxon>
        <taxon>Vampirococcus</taxon>
    </lineage>
</organism>
<evidence type="ECO:0000259" key="5">
    <source>
        <dbReference type="Pfam" id="PF07687"/>
    </source>
</evidence>
<dbReference type="Gene3D" id="3.30.70.360">
    <property type="match status" value="1"/>
</dbReference>
<dbReference type="InterPro" id="IPR002933">
    <property type="entry name" value="Peptidase_M20"/>
</dbReference>
<dbReference type="EC" id="3.5.1.18" evidence="6"/>
<dbReference type="GO" id="GO:0009014">
    <property type="term" value="F:succinyl-diaminopimelate desuccinylase activity"/>
    <property type="evidence" value="ECO:0007669"/>
    <property type="project" value="UniProtKB-EC"/>
</dbReference>
<name>A0ABS5QLX9_9BACT</name>
<comment type="caution">
    <text evidence="6">The sequence shown here is derived from an EMBL/GenBank/DDBJ whole genome shotgun (WGS) entry which is preliminary data.</text>
</comment>
<evidence type="ECO:0000256" key="1">
    <source>
        <dbReference type="ARBA" id="ARBA00001947"/>
    </source>
</evidence>
<dbReference type="PROSITE" id="PS00759">
    <property type="entry name" value="ARGE_DAPE_CPG2_2"/>
    <property type="match status" value="1"/>
</dbReference>
<feature type="domain" description="Peptidase M20 dimerisation" evidence="5">
    <location>
        <begin position="170"/>
        <end position="267"/>
    </location>
</feature>
<keyword evidence="4" id="KW-0862">Zinc</keyword>
<dbReference type="InterPro" id="IPR011650">
    <property type="entry name" value="Peptidase_M20_dimer"/>
</dbReference>
<sequence>MTFVLDDIINTTQDMIKIPSISDDLINLEKNIDYIYNFFVDTNLIIEKKYYNNKPNILVKNFEGKKADIVLNGHIDVVAGSDDKQFEPYIKGNKLYGRGSIDMKGGISIIMYIMKYLDSISYKDKKISLIITSDEEIGGFDCAYNIAKDGYIGDIILIPDGGSSTRIVNTQKGLNLFEVVAQGKSCHSSRPWLGDNAINKIFNLYKDLKETFENKTKNNRYSTVNLNKIQGGKSINAIPNECIASFDIRFTEDFDDSYVRETVNKLIINNSCTVIKSIFGSCLHTDENDKNLQKFKSIASDLSGGKEINFVKEHGGSDGRFFAQYGSKIILYRPDGDNLHTFDEWIDINSFELIYNSYLKFILS</sequence>
<dbReference type="PANTHER" id="PTHR43808:SF31">
    <property type="entry name" value="N-ACETYL-L-CITRULLINE DEACETYLASE"/>
    <property type="match status" value="1"/>
</dbReference>
<keyword evidence="3 6" id="KW-0378">Hydrolase</keyword>
<dbReference type="InterPro" id="IPR050072">
    <property type="entry name" value="Peptidase_M20A"/>
</dbReference>
<dbReference type="InterPro" id="IPR001261">
    <property type="entry name" value="ArgE/DapE_CS"/>
</dbReference>
<evidence type="ECO:0000256" key="2">
    <source>
        <dbReference type="ARBA" id="ARBA00022723"/>
    </source>
</evidence>
<dbReference type="RefSeq" id="WP_213349585.1">
    <property type="nucleotide sequence ID" value="NZ_JAEDAM010000056.1"/>
</dbReference>
<evidence type="ECO:0000313" key="6">
    <source>
        <dbReference type="EMBL" id="MBS8122215.1"/>
    </source>
</evidence>
<accession>A0ABS5QLX9</accession>
<dbReference type="InterPro" id="IPR036264">
    <property type="entry name" value="Bact_exopeptidase_dim_dom"/>
</dbReference>
<dbReference type="SUPFAM" id="SSF53187">
    <property type="entry name" value="Zn-dependent exopeptidases"/>
    <property type="match status" value="1"/>
</dbReference>
<comment type="cofactor">
    <cofactor evidence="1">
        <name>Zn(2+)</name>
        <dbReference type="ChEBI" id="CHEBI:29105"/>
    </cofactor>
</comment>
<dbReference type="Pfam" id="PF07687">
    <property type="entry name" value="M20_dimer"/>
    <property type="match status" value="1"/>
</dbReference>
<dbReference type="Proteomes" id="UP000680365">
    <property type="component" value="Unassembled WGS sequence"/>
</dbReference>
<gene>
    <name evidence="6" type="ORF">VAMP_193n48</name>
</gene>
<dbReference type="SUPFAM" id="SSF55031">
    <property type="entry name" value="Bacterial exopeptidase dimerisation domain"/>
    <property type="match status" value="1"/>
</dbReference>
<evidence type="ECO:0000256" key="3">
    <source>
        <dbReference type="ARBA" id="ARBA00022801"/>
    </source>
</evidence>
<dbReference type="EMBL" id="JAEDAM010000056">
    <property type="protein sequence ID" value="MBS8122215.1"/>
    <property type="molecule type" value="Genomic_DNA"/>
</dbReference>